<accession>A0ABV6M043</accession>
<proteinExistence type="predicted"/>
<feature type="region of interest" description="Disordered" evidence="1">
    <location>
        <begin position="1"/>
        <end position="54"/>
    </location>
</feature>
<feature type="compositionally biased region" description="Acidic residues" evidence="1">
    <location>
        <begin position="1"/>
        <end position="21"/>
    </location>
</feature>
<dbReference type="Proteomes" id="UP001589867">
    <property type="component" value="Unassembled WGS sequence"/>
</dbReference>
<organism evidence="2 3">
    <name type="scientific">Phytohabitans kaempferiae</name>
    <dbReference type="NCBI Taxonomy" id="1620943"/>
    <lineage>
        <taxon>Bacteria</taxon>
        <taxon>Bacillati</taxon>
        <taxon>Actinomycetota</taxon>
        <taxon>Actinomycetes</taxon>
        <taxon>Micromonosporales</taxon>
        <taxon>Micromonosporaceae</taxon>
    </lineage>
</organism>
<reference evidence="2 3" key="1">
    <citation type="submission" date="2024-09" db="EMBL/GenBank/DDBJ databases">
        <authorList>
            <person name="Sun Q."/>
            <person name="Mori K."/>
        </authorList>
    </citation>
    <scope>NUCLEOTIDE SEQUENCE [LARGE SCALE GENOMIC DNA]</scope>
    <source>
        <strain evidence="2 3">TBRC 3947</strain>
    </source>
</reference>
<dbReference type="EMBL" id="JBHLUH010000011">
    <property type="protein sequence ID" value="MFC0527874.1"/>
    <property type="molecule type" value="Genomic_DNA"/>
</dbReference>
<gene>
    <name evidence="2" type="ORF">ACFFIA_09395</name>
</gene>
<evidence type="ECO:0000313" key="3">
    <source>
        <dbReference type="Proteomes" id="UP001589867"/>
    </source>
</evidence>
<keyword evidence="3" id="KW-1185">Reference proteome</keyword>
<name>A0ABV6M043_9ACTN</name>
<comment type="caution">
    <text evidence="2">The sequence shown here is derived from an EMBL/GenBank/DDBJ whole genome shotgun (WGS) entry which is preliminary data.</text>
</comment>
<protein>
    <submittedName>
        <fullName evidence="2">Uncharacterized protein</fullName>
    </submittedName>
</protein>
<evidence type="ECO:0000313" key="2">
    <source>
        <dbReference type="EMBL" id="MFC0527874.1"/>
    </source>
</evidence>
<evidence type="ECO:0000256" key="1">
    <source>
        <dbReference type="SAM" id="MobiDB-lite"/>
    </source>
</evidence>
<sequence length="54" mass="5681">MSDEEIPPIGEPEEPDDDGDFADEHSSATFADEQEGGPEGAPEPESPEGYAGMD</sequence>
<dbReference type="RefSeq" id="WP_377248637.1">
    <property type="nucleotide sequence ID" value="NZ_JBHLUH010000011.1"/>
</dbReference>